<reference evidence="1 2" key="1">
    <citation type="submission" date="2017-01" db="EMBL/GenBank/DDBJ databases">
        <authorList>
            <person name="Varghese N."/>
            <person name="Submissions S."/>
        </authorList>
    </citation>
    <scope>NUCLEOTIDE SEQUENCE [LARGE SCALE GENOMIC DNA]</scope>
    <source>
        <strain evidence="1 2">ATCC 700171</strain>
    </source>
</reference>
<sequence>MALATVMISLTGCARVASDHVACPPVVEYPAAFQRRAAAEVEALPTGSALETMLADYHVLRRQAAACR</sequence>
<dbReference type="AlphaFoldDB" id="A0A1N6Y0B2"/>
<dbReference type="EMBL" id="FTMK01000024">
    <property type="protein sequence ID" value="SIR07931.1"/>
    <property type="molecule type" value="Genomic_DNA"/>
</dbReference>
<name>A0A1N6Y0B2_9RHOB</name>
<evidence type="ECO:0000313" key="2">
    <source>
        <dbReference type="Proteomes" id="UP000323956"/>
    </source>
</evidence>
<organism evidence="1 2">
    <name type="scientific">Paracoccus thiocyanatus</name>
    <dbReference type="NCBI Taxonomy" id="34006"/>
    <lineage>
        <taxon>Bacteria</taxon>
        <taxon>Pseudomonadati</taxon>
        <taxon>Pseudomonadota</taxon>
        <taxon>Alphaproteobacteria</taxon>
        <taxon>Rhodobacterales</taxon>
        <taxon>Paracoccaceae</taxon>
        <taxon>Paracoccus</taxon>
    </lineage>
</organism>
<evidence type="ECO:0000313" key="1">
    <source>
        <dbReference type="EMBL" id="SIR07931.1"/>
    </source>
</evidence>
<accession>A0A1N6Y0B2</accession>
<dbReference type="Proteomes" id="UP000323956">
    <property type="component" value="Unassembled WGS sequence"/>
</dbReference>
<gene>
    <name evidence="1" type="ORF">SAMN05421641_1242</name>
</gene>
<protein>
    <submittedName>
        <fullName evidence="1">Uncharacterized protein</fullName>
    </submittedName>
</protein>
<proteinExistence type="predicted"/>